<organism evidence="1 2">
    <name type="scientific">Auriscalpium vulgare</name>
    <dbReference type="NCBI Taxonomy" id="40419"/>
    <lineage>
        <taxon>Eukaryota</taxon>
        <taxon>Fungi</taxon>
        <taxon>Dikarya</taxon>
        <taxon>Basidiomycota</taxon>
        <taxon>Agaricomycotina</taxon>
        <taxon>Agaricomycetes</taxon>
        <taxon>Russulales</taxon>
        <taxon>Auriscalpiaceae</taxon>
        <taxon>Auriscalpium</taxon>
    </lineage>
</organism>
<comment type="caution">
    <text evidence="1">The sequence shown here is derived from an EMBL/GenBank/DDBJ whole genome shotgun (WGS) entry which is preliminary data.</text>
</comment>
<protein>
    <submittedName>
        <fullName evidence="1">Uncharacterized protein</fullName>
    </submittedName>
</protein>
<evidence type="ECO:0000313" key="1">
    <source>
        <dbReference type="EMBL" id="KAI0050143.1"/>
    </source>
</evidence>
<gene>
    <name evidence="1" type="ORF">FA95DRAFT_1603826</name>
</gene>
<keyword evidence="2" id="KW-1185">Reference proteome</keyword>
<reference evidence="1" key="1">
    <citation type="submission" date="2021-02" db="EMBL/GenBank/DDBJ databases">
        <authorList>
            <consortium name="DOE Joint Genome Institute"/>
            <person name="Ahrendt S."/>
            <person name="Looney B.P."/>
            <person name="Miyauchi S."/>
            <person name="Morin E."/>
            <person name="Drula E."/>
            <person name="Courty P.E."/>
            <person name="Chicoki N."/>
            <person name="Fauchery L."/>
            <person name="Kohler A."/>
            <person name="Kuo A."/>
            <person name="Labutti K."/>
            <person name="Pangilinan J."/>
            <person name="Lipzen A."/>
            <person name="Riley R."/>
            <person name="Andreopoulos W."/>
            <person name="He G."/>
            <person name="Johnson J."/>
            <person name="Barry K.W."/>
            <person name="Grigoriev I.V."/>
            <person name="Nagy L."/>
            <person name="Hibbett D."/>
            <person name="Henrissat B."/>
            <person name="Matheny P.B."/>
            <person name="Labbe J."/>
            <person name="Martin F."/>
        </authorList>
    </citation>
    <scope>NUCLEOTIDE SEQUENCE</scope>
    <source>
        <strain evidence="1">FP105234-sp</strain>
    </source>
</reference>
<proteinExistence type="predicted"/>
<dbReference type="EMBL" id="MU275865">
    <property type="protein sequence ID" value="KAI0050143.1"/>
    <property type="molecule type" value="Genomic_DNA"/>
</dbReference>
<accession>A0ACB8S120</accession>
<reference evidence="1" key="2">
    <citation type="journal article" date="2022" name="New Phytol.">
        <title>Evolutionary transition to the ectomycorrhizal habit in the genomes of a hyperdiverse lineage of mushroom-forming fungi.</title>
        <authorList>
            <person name="Looney B."/>
            <person name="Miyauchi S."/>
            <person name="Morin E."/>
            <person name="Drula E."/>
            <person name="Courty P.E."/>
            <person name="Kohler A."/>
            <person name="Kuo A."/>
            <person name="LaButti K."/>
            <person name="Pangilinan J."/>
            <person name="Lipzen A."/>
            <person name="Riley R."/>
            <person name="Andreopoulos W."/>
            <person name="He G."/>
            <person name="Johnson J."/>
            <person name="Nolan M."/>
            <person name="Tritt A."/>
            <person name="Barry K.W."/>
            <person name="Grigoriev I.V."/>
            <person name="Nagy L.G."/>
            <person name="Hibbett D."/>
            <person name="Henrissat B."/>
            <person name="Matheny P.B."/>
            <person name="Labbe J."/>
            <person name="Martin F.M."/>
        </authorList>
    </citation>
    <scope>NUCLEOTIDE SEQUENCE</scope>
    <source>
        <strain evidence="1">FP105234-sp</strain>
    </source>
</reference>
<sequence length="275" mass="28881">MSEASVTLILLILPSFTPSLAVEVLPHGLTLHCFFVQTDGRVPCDLRLHRSPLTHTAADARSRYPAGGSQGAPRAEVHQQQHWVPRNGASATVRPQANESPAVSLHGGPAGFDAAAFEPVPLDALAPGAAEAPVTAASPPGALFTEAELATLQTLLPQGAGALLRHHSRFNLDASLKEGLHPVSITSNKLTIKFTPSLDIAKEVLEAPPANGVVDLSSETSGLRLVFITNLGRAILHELPVYLSKKTAPRMKIHGGTGIEGEGQGYGQYGSAFLE</sequence>
<dbReference type="Proteomes" id="UP000814033">
    <property type="component" value="Unassembled WGS sequence"/>
</dbReference>
<name>A0ACB8S120_9AGAM</name>
<evidence type="ECO:0000313" key="2">
    <source>
        <dbReference type="Proteomes" id="UP000814033"/>
    </source>
</evidence>